<sequence>MIKASLTSLSFIGVTLMSSTR</sequence>
<accession>A0A2P2QBT1</accession>
<protein>
    <submittedName>
        <fullName evidence="1">Uncharacterized protein</fullName>
    </submittedName>
</protein>
<reference evidence="1" key="1">
    <citation type="submission" date="2018-02" db="EMBL/GenBank/DDBJ databases">
        <title>Rhizophora mucronata_Transcriptome.</title>
        <authorList>
            <person name="Meera S.P."/>
            <person name="Sreeshan A."/>
            <person name="Augustine A."/>
        </authorList>
    </citation>
    <scope>NUCLEOTIDE SEQUENCE</scope>
    <source>
        <tissue evidence="1">Leaf</tissue>
    </source>
</reference>
<dbReference type="AlphaFoldDB" id="A0A2P2QBT1"/>
<proteinExistence type="predicted"/>
<evidence type="ECO:0000313" key="1">
    <source>
        <dbReference type="EMBL" id="MBX64451.1"/>
    </source>
</evidence>
<name>A0A2P2QBT1_RHIMU</name>
<dbReference type="EMBL" id="GGEC01083967">
    <property type="protein sequence ID" value="MBX64451.1"/>
    <property type="molecule type" value="Transcribed_RNA"/>
</dbReference>
<organism evidence="1">
    <name type="scientific">Rhizophora mucronata</name>
    <name type="common">Asiatic mangrove</name>
    <dbReference type="NCBI Taxonomy" id="61149"/>
    <lineage>
        <taxon>Eukaryota</taxon>
        <taxon>Viridiplantae</taxon>
        <taxon>Streptophyta</taxon>
        <taxon>Embryophyta</taxon>
        <taxon>Tracheophyta</taxon>
        <taxon>Spermatophyta</taxon>
        <taxon>Magnoliopsida</taxon>
        <taxon>eudicotyledons</taxon>
        <taxon>Gunneridae</taxon>
        <taxon>Pentapetalae</taxon>
        <taxon>rosids</taxon>
        <taxon>fabids</taxon>
        <taxon>Malpighiales</taxon>
        <taxon>Rhizophoraceae</taxon>
        <taxon>Rhizophora</taxon>
    </lineage>
</organism>